<organism evidence="3 4">
    <name type="scientific">Herbaspirillum chlorophenolicum</name>
    <dbReference type="NCBI Taxonomy" id="211589"/>
    <lineage>
        <taxon>Bacteria</taxon>
        <taxon>Pseudomonadati</taxon>
        <taxon>Pseudomonadota</taxon>
        <taxon>Betaproteobacteria</taxon>
        <taxon>Burkholderiales</taxon>
        <taxon>Oxalobacteraceae</taxon>
        <taxon>Herbaspirillum</taxon>
    </lineage>
</organism>
<keyword evidence="4" id="KW-1185">Reference proteome</keyword>
<feature type="region of interest" description="Disordered" evidence="2">
    <location>
        <begin position="219"/>
        <end position="265"/>
    </location>
</feature>
<evidence type="ECO:0000313" key="3">
    <source>
        <dbReference type="EMBL" id="MFJ3044659.1"/>
    </source>
</evidence>
<dbReference type="Pfam" id="PF06188">
    <property type="entry name" value="HrpE"/>
    <property type="match status" value="1"/>
</dbReference>
<dbReference type="InterPro" id="IPR009335">
    <property type="entry name" value="T3SS_HrpE/ATPase_suE"/>
</dbReference>
<comment type="caution">
    <text evidence="3">The sequence shown here is derived from an EMBL/GenBank/DDBJ whole genome shotgun (WGS) entry which is preliminary data.</text>
</comment>
<gene>
    <name evidence="3" type="ORF">ACIPEN_02405</name>
</gene>
<reference evidence="3 4" key="1">
    <citation type="submission" date="2024-10" db="EMBL/GenBank/DDBJ databases">
        <title>The Natural Products Discovery Center: Release of the First 8490 Sequenced Strains for Exploring Actinobacteria Biosynthetic Diversity.</title>
        <authorList>
            <person name="Kalkreuter E."/>
            <person name="Kautsar S.A."/>
            <person name="Yang D."/>
            <person name="Bader C.D."/>
            <person name="Teijaro C.N."/>
            <person name="Fluegel L."/>
            <person name="Davis C.M."/>
            <person name="Simpson J.R."/>
            <person name="Lauterbach L."/>
            <person name="Steele A.D."/>
            <person name="Gui C."/>
            <person name="Meng S."/>
            <person name="Li G."/>
            <person name="Viehrig K."/>
            <person name="Ye F."/>
            <person name="Su P."/>
            <person name="Kiefer A.F."/>
            <person name="Nichols A."/>
            <person name="Cepeda A.J."/>
            <person name="Yan W."/>
            <person name="Fan B."/>
            <person name="Jiang Y."/>
            <person name="Adhikari A."/>
            <person name="Zheng C.-J."/>
            <person name="Schuster L."/>
            <person name="Cowan T.M."/>
            <person name="Smanski M.J."/>
            <person name="Chevrette M.G."/>
            <person name="De Carvalho L.P.S."/>
            <person name="Shen B."/>
        </authorList>
    </citation>
    <scope>NUCLEOTIDE SEQUENCE [LARGE SCALE GENOMIC DNA]</scope>
    <source>
        <strain evidence="3 4">NPDC087045</strain>
    </source>
</reference>
<dbReference type="EMBL" id="JBIUZV010000001">
    <property type="protein sequence ID" value="MFJ3044659.1"/>
    <property type="molecule type" value="Genomic_DNA"/>
</dbReference>
<protein>
    <submittedName>
        <fullName evidence="3">HrpE/YscL family type III secretion apparatus protein</fullName>
    </submittedName>
</protein>
<keyword evidence="1" id="KW-0175">Coiled coil</keyword>
<feature type="compositionally biased region" description="Acidic residues" evidence="2">
    <location>
        <begin position="244"/>
        <end position="257"/>
    </location>
</feature>
<accession>A0ABW8ETM3</accession>
<evidence type="ECO:0000256" key="1">
    <source>
        <dbReference type="SAM" id="Coils"/>
    </source>
</evidence>
<name>A0ABW8ETM3_9BURK</name>
<proteinExistence type="predicted"/>
<evidence type="ECO:0000313" key="4">
    <source>
        <dbReference type="Proteomes" id="UP001617427"/>
    </source>
</evidence>
<evidence type="ECO:0000256" key="2">
    <source>
        <dbReference type="SAM" id="MobiDB-lite"/>
    </source>
</evidence>
<feature type="coiled-coil region" evidence="1">
    <location>
        <begin position="50"/>
        <end position="100"/>
    </location>
</feature>
<sequence>MSAENGVWNIMQQEQAMNSFCVATLALPQSLRPRFGVVRSEAFAVTDEAGQAAARMLEQARQQADDLMKKARRQADHLMRDEQRRVAEEATQLVQVLQQMQCEVLEQAQELAIELAQLTFDRLVLETTPRERLEAACRRVRAEAPPKLAEAVAWMHPLDKAELAAADAMAWQIREDDRLPRGTCRLEAASGEWRAQFDLAAAALRAALAEFGALGAPAVDQNHVADHEQGDDNPNAPEAHGQDEEQEHADESEEEEQGAGASWRR</sequence>
<dbReference type="RefSeq" id="WP_402698172.1">
    <property type="nucleotide sequence ID" value="NZ_JBIUZV010000001.1"/>
</dbReference>
<dbReference type="Proteomes" id="UP001617427">
    <property type="component" value="Unassembled WGS sequence"/>
</dbReference>